<evidence type="ECO:0000256" key="1">
    <source>
        <dbReference type="ARBA" id="ARBA00022679"/>
    </source>
</evidence>
<organism evidence="3 4">
    <name type="scientific">Bifidobacterium pseudocatenulatum</name>
    <dbReference type="NCBI Taxonomy" id="28026"/>
    <lineage>
        <taxon>Bacteria</taxon>
        <taxon>Bacillati</taxon>
        <taxon>Actinomycetota</taxon>
        <taxon>Actinomycetes</taxon>
        <taxon>Bifidobacteriales</taxon>
        <taxon>Bifidobacteriaceae</taxon>
        <taxon>Bifidobacterium</taxon>
    </lineage>
</organism>
<dbReference type="InterPro" id="IPR011004">
    <property type="entry name" value="Trimer_LpxA-like_sf"/>
</dbReference>
<dbReference type="InterPro" id="IPR051159">
    <property type="entry name" value="Hexapeptide_acetyltransf"/>
</dbReference>
<gene>
    <name evidence="3" type="ORF">DXA22_05295</name>
</gene>
<dbReference type="SUPFAM" id="SSF51161">
    <property type="entry name" value="Trimeric LpxA-like enzymes"/>
    <property type="match status" value="2"/>
</dbReference>
<dbReference type="InterPro" id="IPR018357">
    <property type="entry name" value="Hexapep_transf_CS"/>
</dbReference>
<reference evidence="3 4" key="1">
    <citation type="submission" date="2018-08" db="EMBL/GenBank/DDBJ databases">
        <title>A genome reference for cultivated species of the human gut microbiota.</title>
        <authorList>
            <person name="Zou Y."/>
            <person name="Xue W."/>
            <person name="Luo G."/>
        </authorList>
    </citation>
    <scope>NUCLEOTIDE SEQUENCE [LARGE SCALE GENOMIC DNA]</scope>
    <source>
        <strain evidence="3 4">CF01-1</strain>
    </source>
</reference>
<protein>
    <submittedName>
        <fullName evidence="3">Acyltransferase</fullName>
    </submittedName>
</protein>
<evidence type="ECO:0000256" key="2">
    <source>
        <dbReference type="ARBA" id="ARBA00022737"/>
    </source>
</evidence>
<keyword evidence="1 3" id="KW-0808">Transferase</keyword>
<dbReference type="Proteomes" id="UP000284163">
    <property type="component" value="Unassembled WGS sequence"/>
</dbReference>
<proteinExistence type="predicted"/>
<dbReference type="AlphaFoldDB" id="A0A413KCH1"/>
<name>A0A413KCH1_BIFPS</name>
<dbReference type="InterPro" id="IPR001451">
    <property type="entry name" value="Hexapep"/>
</dbReference>
<dbReference type="GO" id="GO:0016746">
    <property type="term" value="F:acyltransferase activity"/>
    <property type="evidence" value="ECO:0007669"/>
    <property type="project" value="UniProtKB-KW"/>
</dbReference>
<dbReference type="PROSITE" id="PS00101">
    <property type="entry name" value="HEXAPEP_TRANSFERASES"/>
    <property type="match status" value="1"/>
</dbReference>
<evidence type="ECO:0000313" key="4">
    <source>
        <dbReference type="Proteomes" id="UP000284163"/>
    </source>
</evidence>
<sequence>MSFNSDITNFDKLIVLVNTGIKFIRGLWMRLFLREAHGLLLIGRNVTVSHAHNVRCGKNVKFEDYAEIQGLCSDGLNFGDNVTIGRATMIRPSSYYGGDCGQGIAIGDNSSIGPHGYIGCSGPIRIGNNVMIGPKCSLFAENHVFSNSDESIKSQGVQQRGITIGNDCWIGSNVIILDGVSIGSHVVIGAGTLITKDVPDYSIVLDKRNRTLRQRIKKSKIENNAFEALSC</sequence>
<dbReference type="Pfam" id="PF00132">
    <property type="entry name" value="Hexapep"/>
    <property type="match status" value="1"/>
</dbReference>
<accession>A0A413KCH1</accession>
<dbReference type="PANTHER" id="PTHR23416">
    <property type="entry name" value="SIALIC ACID SYNTHASE-RELATED"/>
    <property type="match status" value="1"/>
</dbReference>
<comment type="caution">
    <text evidence="3">The sequence shown here is derived from an EMBL/GenBank/DDBJ whole genome shotgun (WGS) entry which is preliminary data.</text>
</comment>
<dbReference type="PANTHER" id="PTHR23416:SF78">
    <property type="entry name" value="LIPOPOLYSACCHARIDE BIOSYNTHESIS O-ACETYL TRANSFERASE WBBJ-RELATED"/>
    <property type="match status" value="1"/>
</dbReference>
<keyword evidence="3" id="KW-0012">Acyltransferase</keyword>
<dbReference type="EMBL" id="QSDK01000006">
    <property type="protein sequence ID" value="RGY76785.1"/>
    <property type="molecule type" value="Genomic_DNA"/>
</dbReference>
<dbReference type="Gene3D" id="2.160.10.10">
    <property type="entry name" value="Hexapeptide repeat proteins"/>
    <property type="match status" value="1"/>
</dbReference>
<dbReference type="CDD" id="cd04647">
    <property type="entry name" value="LbH_MAT_like"/>
    <property type="match status" value="1"/>
</dbReference>
<dbReference type="RefSeq" id="WP_117793388.1">
    <property type="nucleotide sequence ID" value="NZ_CP187539.1"/>
</dbReference>
<keyword evidence="2" id="KW-0677">Repeat</keyword>
<evidence type="ECO:0000313" key="3">
    <source>
        <dbReference type="EMBL" id="RGY76785.1"/>
    </source>
</evidence>